<dbReference type="GeneID" id="36409941"/>
<proteinExistence type="predicted"/>
<name>A0A0P1A717_PLAHL</name>
<dbReference type="Proteomes" id="UP000054928">
    <property type="component" value="Unassembled WGS sequence"/>
</dbReference>
<dbReference type="AlphaFoldDB" id="A0A0P1A717"/>
<reference evidence="2" key="1">
    <citation type="submission" date="2014-09" db="EMBL/GenBank/DDBJ databases">
        <authorList>
            <person name="Sharma Rahul"/>
            <person name="Thines Marco"/>
        </authorList>
    </citation>
    <scope>NUCLEOTIDE SEQUENCE [LARGE SCALE GENOMIC DNA]</scope>
</reference>
<organism evidence="1 2">
    <name type="scientific">Plasmopara halstedii</name>
    <name type="common">Downy mildew of sunflower</name>
    <dbReference type="NCBI Taxonomy" id="4781"/>
    <lineage>
        <taxon>Eukaryota</taxon>
        <taxon>Sar</taxon>
        <taxon>Stramenopiles</taxon>
        <taxon>Oomycota</taxon>
        <taxon>Peronosporomycetes</taxon>
        <taxon>Peronosporales</taxon>
        <taxon>Peronosporaceae</taxon>
        <taxon>Plasmopara</taxon>
    </lineage>
</organism>
<protein>
    <submittedName>
        <fullName evidence="1">Uncharacterized protein</fullName>
    </submittedName>
</protein>
<dbReference type="EMBL" id="CCYD01000109">
    <property type="protein sequence ID" value="CEG35973.1"/>
    <property type="molecule type" value="Genomic_DNA"/>
</dbReference>
<evidence type="ECO:0000313" key="1">
    <source>
        <dbReference type="EMBL" id="CEG35973.1"/>
    </source>
</evidence>
<evidence type="ECO:0000313" key="2">
    <source>
        <dbReference type="Proteomes" id="UP000054928"/>
    </source>
</evidence>
<dbReference type="RefSeq" id="XP_024572342.1">
    <property type="nucleotide sequence ID" value="XM_024730125.2"/>
</dbReference>
<accession>A0A0P1A717</accession>
<sequence length="120" mass="13630">MAGWRTANSDVRVSTAASATTVKSRGLRSVAMLINEQAGEIINSTIETKSNQVIRTFRKWDRLKHFALICAILPDSLWGLGRLGMTLKTRVRLYTMYKTIEDSLFRIALKEELKKIVKET</sequence>
<keyword evidence="2" id="KW-1185">Reference proteome</keyword>